<dbReference type="PROSITE" id="PS50879">
    <property type="entry name" value="RNASE_H_1"/>
    <property type="match status" value="1"/>
</dbReference>
<evidence type="ECO:0000256" key="3">
    <source>
        <dbReference type="ARBA" id="ARBA00012180"/>
    </source>
</evidence>
<dbReference type="PANTHER" id="PTHR10642:SF26">
    <property type="entry name" value="RIBONUCLEASE H1"/>
    <property type="match status" value="1"/>
</dbReference>
<keyword evidence="4" id="KW-0540">Nuclease</keyword>
<feature type="non-terminal residue" evidence="10">
    <location>
        <position position="1"/>
    </location>
</feature>
<name>A0A8H6HCY0_9AGAR</name>
<dbReference type="AlphaFoldDB" id="A0A8H6HCY0"/>
<dbReference type="InterPro" id="IPR002156">
    <property type="entry name" value="RNaseH_domain"/>
</dbReference>
<dbReference type="GO" id="GO:0004523">
    <property type="term" value="F:RNA-DNA hybrid ribonuclease activity"/>
    <property type="evidence" value="ECO:0007669"/>
    <property type="project" value="UniProtKB-EC"/>
</dbReference>
<dbReference type="GO" id="GO:0043137">
    <property type="term" value="P:DNA replication, removal of RNA primer"/>
    <property type="evidence" value="ECO:0007669"/>
    <property type="project" value="TreeGrafter"/>
</dbReference>
<evidence type="ECO:0000259" key="9">
    <source>
        <dbReference type="PROSITE" id="PS50879"/>
    </source>
</evidence>
<dbReference type="EMBL" id="JACGCI010000134">
    <property type="protein sequence ID" value="KAF6743847.1"/>
    <property type="molecule type" value="Genomic_DNA"/>
</dbReference>
<dbReference type="SUPFAM" id="SSF53098">
    <property type="entry name" value="Ribonuclease H-like"/>
    <property type="match status" value="1"/>
</dbReference>
<evidence type="ECO:0000256" key="6">
    <source>
        <dbReference type="ARBA" id="ARBA00022759"/>
    </source>
</evidence>
<dbReference type="InterPro" id="IPR012337">
    <property type="entry name" value="RNaseH-like_sf"/>
</dbReference>
<evidence type="ECO:0000256" key="5">
    <source>
        <dbReference type="ARBA" id="ARBA00022723"/>
    </source>
</evidence>
<protein>
    <recommendedName>
        <fullName evidence="3">ribonuclease H</fullName>
        <ecNumber evidence="3">3.1.26.4</ecNumber>
    </recommendedName>
</protein>
<evidence type="ECO:0000256" key="4">
    <source>
        <dbReference type="ARBA" id="ARBA00022722"/>
    </source>
</evidence>
<keyword evidence="5" id="KW-0479">Metal-binding</keyword>
<reference evidence="10 11" key="1">
    <citation type="submission" date="2020-07" db="EMBL/GenBank/DDBJ databases">
        <title>Comparative genomics of pyrophilous fungi reveals a link between fire events and developmental genes.</title>
        <authorList>
            <consortium name="DOE Joint Genome Institute"/>
            <person name="Steindorff A.S."/>
            <person name="Carver A."/>
            <person name="Calhoun S."/>
            <person name="Stillman K."/>
            <person name="Liu H."/>
            <person name="Lipzen A."/>
            <person name="Pangilinan J."/>
            <person name="Labutti K."/>
            <person name="Bruns T.D."/>
            <person name="Grigoriev I.V."/>
        </authorList>
    </citation>
    <scope>NUCLEOTIDE SEQUENCE [LARGE SCALE GENOMIC DNA]</scope>
    <source>
        <strain evidence="10 11">CBS 144469</strain>
    </source>
</reference>
<keyword evidence="6" id="KW-0255">Endonuclease</keyword>
<evidence type="ECO:0000256" key="8">
    <source>
        <dbReference type="SAM" id="MobiDB-lite"/>
    </source>
</evidence>
<dbReference type="OrthoDB" id="245563at2759"/>
<proteinExistence type="inferred from homology"/>
<dbReference type="PANTHER" id="PTHR10642">
    <property type="entry name" value="RIBONUCLEASE H1"/>
    <property type="match status" value="1"/>
</dbReference>
<keyword evidence="11" id="KW-1185">Reference proteome</keyword>
<keyword evidence="7" id="KW-0378">Hydrolase</keyword>
<sequence>PKLPEDSELDRLMVEAMRSRLTPELRLRRVYGAVYCATDPVQVYVDGSALRNGNEDARAGSGVFYGRGSGKNEAVRVPDNQTNNRAELYAVLRALEETNVHRTLVINSDSEYAIDMLTTYAAKYNALGWRATNGDVLRDIAYLLRQRPAATTLRKVKAHSGHEQNDAADLLAKEGA</sequence>
<dbReference type="Proteomes" id="UP000521943">
    <property type="component" value="Unassembled WGS sequence"/>
</dbReference>
<evidence type="ECO:0000256" key="1">
    <source>
        <dbReference type="ARBA" id="ARBA00000077"/>
    </source>
</evidence>
<feature type="region of interest" description="Disordered" evidence="8">
    <location>
        <begin position="157"/>
        <end position="176"/>
    </location>
</feature>
<dbReference type="CDD" id="cd09280">
    <property type="entry name" value="RNase_HI_eukaryote_like"/>
    <property type="match status" value="1"/>
</dbReference>
<dbReference type="InterPro" id="IPR050092">
    <property type="entry name" value="RNase_H"/>
</dbReference>
<comment type="catalytic activity">
    <reaction evidence="1">
        <text>Endonucleolytic cleavage to 5'-phosphomonoester.</text>
        <dbReference type="EC" id="3.1.26.4"/>
    </reaction>
</comment>
<dbReference type="Pfam" id="PF00075">
    <property type="entry name" value="RNase_H"/>
    <property type="match status" value="1"/>
</dbReference>
<gene>
    <name evidence="10" type="ORF">DFP72DRAFT_745346</name>
</gene>
<dbReference type="InterPro" id="IPR036397">
    <property type="entry name" value="RNaseH_sf"/>
</dbReference>
<organism evidence="10 11">
    <name type="scientific">Ephemerocybe angulata</name>
    <dbReference type="NCBI Taxonomy" id="980116"/>
    <lineage>
        <taxon>Eukaryota</taxon>
        <taxon>Fungi</taxon>
        <taxon>Dikarya</taxon>
        <taxon>Basidiomycota</taxon>
        <taxon>Agaricomycotina</taxon>
        <taxon>Agaricomycetes</taxon>
        <taxon>Agaricomycetidae</taxon>
        <taxon>Agaricales</taxon>
        <taxon>Agaricineae</taxon>
        <taxon>Psathyrellaceae</taxon>
        <taxon>Ephemerocybe</taxon>
    </lineage>
</organism>
<dbReference type="GO" id="GO:0046872">
    <property type="term" value="F:metal ion binding"/>
    <property type="evidence" value="ECO:0007669"/>
    <property type="project" value="UniProtKB-KW"/>
</dbReference>
<evidence type="ECO:0000256" key="2">
    <source>
        <dbReference type="ARBA" id="ARBA00005300"/>
    </source>
</evidence>
<feature type="domain" description="RNase H type-1" evidence="9">
    <location>
        <begin position="37"/>
        <end position="176"/>
    </location>
</feature>
<feature type="non-terminal residue" evidence="10">
    <location>
        <position position="176"/>
    </location>
</feature>
<evidence type="ECO:0000313" key="10">
    <source>
        <dbReference type="EMBL" id="KAF6743847.1"/>
    </source>
</evidence>
<dbReference type="GO" id="GO:0003676">
    <property type="term" value="F:nucleic acid binding"/>
    <property type="evidence" value="ECO:0007669"/>
    <property type="project" value="InterPro"/>
</dbReference>
<comment type="caution">
    <text evidence="10">The sequence shown here is derived from an EMBL/GenBank/DDBJ whole genome shotgun (WGS) entry which is preliminary data.</text>
</comment>
<accession>A0A8H6HCY0</accession>
<dbReference type="Gene3D" id="3.30.420.10">
    <property type="entry name" value="Ribonuclease H-like superfamily/Ribonuclease H"/>
    <property type="match status" value="1"/>
</dbReference>
<comment type="similarity">
    <text evidence="2">Belongs to the RNase H family.</text>
</comment>
<feature type="compositionally biased region" description="Basic and acidic residues" evidence="8">
    <location>
        <begin position="160"/>
        <end position="176"/>
    </location>
</feature>
<dbReference type="EC" id="3.1.26.4" evidence="3"/>
<evidence type="ECO:0000313" key="11">
    <source>
        <dbReference type="Proteomes" id="UP000521943"/>
    </source>
</evidence>
<evidence type="ECO:0000256" key="7">
    <source>
        <dbReference type="ARBA" id="ARBA00022801"/>
    </source>
</evidence>